<dbReference type="InterPro" id="IPR003599">
    <property type="entry name" value="Ig_sub"/>
</dbReference>
<evidence type="ECO:0000313" key="11">
    <source>
        <dbReference type="WBParaSite" id="TASK_0000653601-mRNA-1"/>
    </source>
</evidence>
<evidence type="ECO:0000256" key="3">
    <source>
        <dbReference type="ARBA" id="ARBA00023157"/>
    </source>
</evidence>
<keyword evidence="2 7" id="KW-0472">Membrane</keyword>
<reference evidence="9 10" key="2">
    <citation type="submission" date="2018-11" db="EMBL/GenBank/DDBJ databases">
        <authorList>
            <consortium name="Pathogen Informatics"/>
        </authorList>
    </citation>
    <scope>NUCLEOTIDE SEQUENCE [LARGE SCALE GENOMIC DNA]</scope>
</reference>
<name>A0A0R3W868_TAEAS</name>
<feature type="domain" description="Ig-like" evidence="8">
    <location>
        <begin position="131"/>
        <end position="262"/>
    </location>
</feature>
<feature type="region of interest" description="Disordered" evidence="6">
    <location>
        <begin position="503"/>
        <end position="558"/>
    </location>
</feature>
<evidence type="ECO:0000256" key="1">
    <source>
        <dbReference type="ARBA" id="ARBA00004479"/>
    </source>
</evidence>
<keyword evidence="7" id="KW-1133">Transmembrane helix</keyword>
<keyword evidence="5" id="KW-0393">Immunoglobulin domain</keyword>
<dbReference type="AlphaFoldDB" id="A0A0R3W868"/>
<dbReference type="GO" id="GO:0016020">
    <property type="term" value="C:membrane"/>
    <property type="evidence" value="ECO:0007669"/>
    <property type="project" value="UniProtKB-SubCell"/>
</dbReference>
<reference evidence="11" key="1">
    <citation type="submission" date="2017-02" db="UniProtKB">
        <authorList>
            <consortium name="WormBaseParasite"/>
        </authorList>
    </citation>
    <scope>IDENTIFICATION</scope>
</reference>
<evidence type="ECO:0000256" key="7">
    <source>
        <dbReference type="SAM" id="Phobius"/>
    </source>
</evidence>
<keyword evidence="4" id="KW-0325">Glycoprotein</keyword>
<comment type="subcellular location">
    <subcellularLocation>
        <location evidence="1">Membrane</location>
        <topology evidence="1">Single-pass type I membrane protein</topology>
    </subcellularLocation>
</comment>
<feature type="compositionally biased region" description="Polar residues" evidence="6">
    <location>
        <begin position="503"/>
        <end position="522"/>
    </location>
</feature>
<keyword evidence="7" id="KW-0812">Transmembrane</keyword>
<protein>
    <submittedName>
        <fullName evidence="11">Ig-like domain-containing protein</fullName>
    </submittedName>
</protein>
<feature type="compositionally biased region" description="Low complexity" evidence="6">
    <location>
        <begin position="534"/>
        <end position="552"/>
    </location>
</feature>
<feature type="transmembrane region" description="Helical" evidence="7">
    <location>
        <begin position="429"/>
        <end position="452"/>
    </location>
</feature>
<gene>
    <name evidence="9" type="ORF">TASK_LOCUS6537</name>
</gene>
<organism evidence="11">
    <name type="scientific">Taenia asiatica</name>
    <name type="common">Asian tapeworm</name>
    <dbReference type="NCBI Taxonomy" id="60517"/>
    <lineage>
        <taxon>Eukaryota</taxon>
        <taxon>Metazoa</taxon>
        <taxon>Spiralia</taxon>
        <taxon>Lophotrochozoa</taxon>
        <taxon>Platyhelminthes</taxon>
        <taxon>Cestoda</taxon>
        <taxon>Eucestoda</taxon>
        <taxon>Cyclophyllidea</taxon>
        <taxon>Taeniidae</taxon>
        <taxon>Taenia</taxon>
    </lineage>
</organism>
<dbReference type="OrthoDB" id="6244905at2759"/>
<dbReference type="WBParaSite" id="TASK_0000653601-mRNA-1">
    <property type="protein sequence ID" value="TASK_0000653601-mRNA-1"/>
    <property type="gene ID" value="TASK_0000653601"/>
</dbReference>
<evidence type="ECO:0000313" key="10">
    <source>
        <dbReference type="Proteomes" id="UP000282613"/>
    </source>
</evidence>
<dbReference type="PROSITE" id="PS50835">
    <property type="entry name" value="IG_LIKE"/>
    <property type="match status" value="3"/>
</dbReference>
<proteinExistence type="predicted"/>
<evidence type="ECO:0000256" key="4">
    <source>
        <dbReference type="ARBA" id="ARBA00023180"/>
    </source>
</evidence>
<feature type="domain" description="Ig-like" evidence="8">
    <location>
        <begin position="21"/>
        <end position="105"/>
    </location>
</feature>
<evidence type="ECO:0000256" key="6">
    <source>
        <dbReference type="SAM" id="MobiDB-lite"/>
    </source>
</evidence>
<dbReference type="Proteomes" id="UP000282613">
    <property type="component" value="Unassembled WGS sequence"/>
</dbReference>
<dbReference type="EMBL" id="UYRS01018511">
    <property type="protein sequence ID" value="VDK36907.1"/>
    <property type="molecule type" value="Genomic_DNA"/>
</dbReference>
<dbReference type="InterPro" id="IPR051275">
    <property type="entry name" value="Cell_adhesion_signaling"/>
</dbReference>
<sequence>MLDAGFVANFDLNALSVCLVPANTTGLHYRVDYRRGYLVNLGDTINLTCPYTAPFYKWTPAAQASWILSEDQMYSLKADSLSVTGKYICSAVNGFGHNAAEFNIKVIDKFSPALKQNCALLSNGRVSDSGPCFLNIYSEAELSQLLPWGEDVNFDCESVAVEGLAERVAYTWTFHPLNPTDVSPHLDEPDTYPPFYPTDRERPPHIVAMKESTDLTPTEAVARFTGSTLRIRKITLAHAGEYQCSVNVDAKLGNLSGALAISKLSRTFRIRVQPRSEGEIIQGPHNITTTIELGSDATFPCEINEEEHRSATIRWGKYVSLDESGTTDFRKSEVLHWSGGTYVVLPTILPQDLQQFFDVPKPLAVSNPGSRRSRLVLRSASPRDAGLYICSVITETGRDDHKFVHISLKDGNKVIEGLSDARDATPRHLTIYIAIPICVFLVCICAVASVIIRNRSRPNRQRTQRNGQKAFFISQGMRVAVEKPSLNSSHRFLDHSSLAGSASMTFTRSGSPQRQGRSTASSKVPPAAHMQIRPSPMNSTTNTSTSQLQPTQFSPSHVQPSPYIYPSLTTECAYPPADSVPMRPPFASPSIPAYGSPAYMNGHVSNVEFQGYPQVKGVSCSGYPQSGGSSVCTTDMGLDQSGNPFITGTGPQCDPVNAQESQNRRFFCVSPSSGQENASHIQA</sequence>
<evidence type="ECO:0000256" key="2">
    <source>
        <dbReference type="ARBA" id="ARBA00023136"/>
    </source>
</evidence>
<dbReference type="InterPro" id="IPR007110">
    <property type="entry name" value="Ig-like_dom"/>
</dbReference>
<dbReference type="Gene3D" id="2.60.40.10">
    <property type="entry name" value="Immunoglobulins"/>
    <property type="match status" value="1"/>
</dbReference>
<dbReference type="PANTHER" id="PTHR11640">
    <property type="entry name" value="NEPHRIN"/>
    <property type="match status" value="1"/>
</dbReference>
<dbReference type="InterPro" id="IPR013783">
    <property type="entry name" value="Ig-like_fold"/>
</dbReference>
<dbReference type="SUPFAM" id="SSF48726">
    <property type="entry name" value="Immunoglobulin"/>
    <property type="match status" value="3"/>
</dbReference>
<dbReference type="STRING" id="60517.A0A0R3W868"/>
<dbReference type="InterPro" id="IPR036179">
    <property type="entry name" value="Ig-like_dom_sf"/>
</dbReference>
<dbReference type="SMART" id="SM00409">
    <property type="entry name" value="IG"/>
    <property type="match status" value="3"/>
</dbReference>
<evidence type="ECO:0000256" key="5">
    <source>
        <dbReference type="ARBA" id="ARBA00023319"/>
    </source>
</evidence>
<evidence type="ECO:0000259" key="8">
    <source>
        <dbReference type="PROSITE" id="PS50835"/>
    </source>
</evidence>
<keyword evidence="10" id="KW-1185">Reference proteome</keyword>
<feature type="domain" description="Ig-like" evidence="8">
    <location>
        <begin position="284"/>
        <end position="392"/>
    </location>
</feature>
<evidence type="ECO:0000313" key="9">
    <source>
        <dbReference type="EMBL" id="VDK36907.1"/>
    </source>
</evidence>
<accession>A0A0R3W868</accession>
<keyword evidence="3" id="KW-1015">Disulfide bond</keyword>